<reference evidence="1" key="1">
    <citation type="submission" date="2020-10" db="EMBL/GenBank/DDBJ databases">
        <authorList>
            <person name="Gilroy R."/>
        </authorList>
    </citation>
    <scope>NUCLEOTIDE SEQUENCE</scope>
    <source>
        <strain evidence="1">CHK190-19873</strain>
    </source>
</reference>
<dbReference type="Proteomes" id="UP000823935">
    <property type="component" value="Unassembled WGS sequence"/>
</dbReference>
<comment type="caution">
    <text evidence="1">The sequence shown here is derived from an EMBL/GenBank/DDBJ whole genome shotgun (WGS) entry which is preliminary data.</text>
</comment>
<reference evidence="1" key="2">
    <citation type="journal article" date="2021" name="PeerJ">
        <title>Extensive microbial diversity within the chicken gut microbiome revealed by metagenomics and culture.</title>
        <authorList>
            <person name="Gilroy R."/>
            <person name="Ravi A."/>
            <person name="Getino M."/>
            <person name="Pursley I."/>
            <person name="Horton D.L."/>
            <person name="Alikhan N.F."/>
            <person name="Baker D."/>
            <person name="Gharbi K."/>
            <person name="Hall N."/>
            <person name="Watson M."/>
            <person name="Adriaenssens E.M."/>
            <person name="Foster-Nyarko E."/>
            <person name="Jarju S."/>
            <person name="Secka A."/>
            <person name="Antonio M."/>
            <person name="Oren A."/>
            <person name="Chaudhuri R.R."/>
            <person name="La Ragione R."/>
            <person name="Hildebrand F."/>
            <person name="Pallen M.J."/>
        </authorList>
    </citation>
    <scope>NUCLEOTIDE SEQUENCE</scope>
    <source>
        <strain evidence="1">CHK190-19873</strain>
    </source>
</reference>
<gene>
    <name evidence="1" type="ORF">IAB44_06385</name>
</gene>
<dbReference type="EMBL" id="DVIQ01000030">
    <property type="protein sequence ID" value="HIS31158.1"/>
    <property type="molecule type" value="Genomic_DNA"/>
</dbReference>
<name>A0A9D1JJX8_9FIRM</name>
<accession>A0A9D1JJX8</accession>
<proteinExistence type="predicted"/>
<sequence length="79" mass="9616">MRNKERLQKKHGVKIGQVYTIWTATEQKETKKRIWKTRRIRILDVCENFALTETPAGVRECIQWWELKKMMEGPDDRRK</sequence>
<dbReference type="AlphaFoldDB" id="A0A9D1JJX8"/>
<evidence type="ECO:0000313" key="1">
    <source>
        <dbReference type="EMBL" id="HIS31158.1"/>
    </source>
</evidence>
<organism evidence="1 2">
    <name type="scientific">Candidatus Limivivens intestinipullorum</name>
    <dbReference type="NCBI Taxonomy" id="2840858"/>
    <lineage>
        <taxon>Bacteria</taxon>
        <taxon>Bacillati</taxon>
        <taxon>Bacillota</taxon>
        <taxon>Clostridia</taxon>
        <taxon>Lachnospirales</taxon>
        <taxon>Lachnospiraceae</taxon>
        <taxon>Lachnospiraceae incertae sedis</taxon>
        <taxon>Candidatus Limivivens</taxon>
    </lineage>
</organism>
<evidence type="ECO:0000313" key="2">
    <source>
        <dbReference type="Proteomes" id="UP000823935"/>
    </source>
</evidence>
<protein>
    <submittedName>
        <fullName evidence="1">Uncharacterized protein</fullName>
    </submittedName>
</protein>